<dbReference type="Gene3D" id="3.40.50.300">
    <property type="entry name" value="P-loop containing nucleotide triphosphate hydrolases"/>
    <property type="match status" value="1"/>
</dbReference>
<accession>A0A5J9UM71</accession>
<dbReference type="Gramene" id="TVU24428">
    <property type="protein sequence ID" value="TVU24428"/>
    <property type="gene ID" value="EJB05_26862"/>
</dbReference>
<keyword evidence="3" id="KW-1185">Reference proteome</keyword>
<dbReference type="GO" id="GO:0043531">
    <property type="term" value="F:ADP binding"/>
    <property type="evidence" value="ECO:0007669"/>
    <property type="project" value="InterPro"/>
</dbReference>
<dbReference type="AlphaFoldDB" id="A0A5J9UM71"/>
<name>A0A5J9UM71_9POAL</name>
<dbReference type="Pfam" id="PF00931">
    <property type="entry name" value="NB-ARC"/>
    <property type="match status" value="1"/>
</dbReference>
<gene>
    <name evidence="2" type="ORF">EJB05_26862</name>
</gene>
<evidence type="ECO:0000259" key="1">
    <source>
        <dbReference type="Pfam" id="PF00931"/>
    </source>
</evidence>
<feature type="non-terminal residue" evidence="2">
    <location>
        <position position="1"/>
    </location>
</feature>
<proteinExistence type="predicted"/>
<comment type="caution">
    <text evidence="2">The sequence shown here is derived from an EMBL/GenBank/DDBJ whole genome shotgun (WGS) entry which is preliminary data.</text>
</comment>
<protein>
    <recommendedName>
        <fullName evidence="1">NB-ARC domain-containing protein</fullName>
    </recommendedName>
</protein>
<dbReference type="InterPro" id="IPR002182">
    <property type="entry name" value="NB-ARC"/>
</dbReference>
<sequence>YFILIDDVWDASISEIVKHLFPDNNCHSRILITTRIQSVARSCCSYPKGLVYKMTGNFIHTIKSDPD</sequence>
<feature type="domain" description="NB-ARC" evidence="1">
    <location>
        <begin position="1"/>
        <end position="43"/>
    </location>
</feature>
<organism evidence="2 3">
    <name type="scientific">Eragrostis curvula</name>
    <name type="common">weeping love grass</name>
    <dbReference type="NCBI Taxonomy" id="38414"/>
    <lineage>
        <taxon>Eukaryota</taxon>
        <taxon>Viridiplantae</taxon>
        <taxon>Streptophyta</taxon>
        <taxon>Embryophyta</taxon>
        <taxon>Tracheophyta</taxon>
        <taxon>Spermatophyta</taxon>
        <taxon>Magnoliopsida</taxon>
        <taxon>Liliopsida</taxon>
        <taxon>Poales</taxon>
        <taxon>Poaceae</taxon>
        <taxon>PACMAD clade</taxon>
        <taxon>Chloridoideae</taxon>
        <taxon>Eragrostideae</taxon>
        <taxon>Eragrostidinae</taxon>
        <taxon>Eragrostis</taxon>
    </lineage>
</organism>
<dbReference type="EMBL" id="RWGY01000013">
    <property type="protein sequence ID" value="TVU24428.1"/>
    <property type="molecule type" value="Genomic_DNA"/>
</dbReference>
<reference evidence="2 3" key="1">
    <citation type="journal article" date="2019" name="Sci. Rep.">
        <title>A high-quality genome of Eragrostis curvula grass provides insights into Poaceae evolution and supports new strategies to enhance forage quality.</title>
        <authorList>
            <person name="Carballo J."/>
            <person name="Santos B.A.C.M."/>
            <person name="Zappacosta D."/>
            <person name="Garbus I."/>
            <person name="Selva J.P."/>
            <person name="Gallo C.A."/>
            <person name="Diaz A."/>
            <person name="Albertini E."/>
            <person name="Caccamo M."/>
            <person name="Echenique V."/>
        </authorList>
    </citation>
    <scope>NUCLEOTIDE SEQUENCE [LARGE SCALE GENOMIC DNA]</scope>
    <source>
        <strain evidence="3">cv. Victoria</strain>
        <tissue evidence="2">Leaf</tissue>
    </source>
</reference>
<dbReference type="SUPFAM" id="SSF52540">
    <property type="entry name" value="P-loop containing nucleoside triphosphate hydrolases"/>
    <property type="match status" value="1"/>
</dbReference>
<dbReference type="InterPro" id="IPR027417">
    <property type="entry name" value="P-loop_NTPase"/>
</dbReference>
<dbReference type="Proteomes" id="UP000324897">
    <property type="component" value="Chromosome 2"/>
</dbReference>
<dbReference type="OrthoDB" id="598235at2759"/>
<feature type="non-terminal residue" evidence="2">
    <location>
        <position position="67"/>
    </location>
</feature>
<evidence type="ECO:0000313" key="3">
    <source>
        <dbReference type="Proteomes" id="UP000324897"/>
    </source>
</evidence>
<evidence type="ECO:0000313" key="2">
    <source>
        <dbReference type="EMBL" id="TVU24428.1"/>
    </source>
</evidence>